<dbReference type="InterPro" id="IPR002716">
    <property type="entry name" value="PIN_dom"/>
</dbReference>
<name>A0A6M0IC49_9BACT</name>
<dbReference type="Pfam" id="PF01850">
    <property type="entry name" value="PIN"/>
    <property type="match status" value="1"/>
</dbReference>
<dbReference type="PANTHER" id="PTHR39677">
    <property type="entry name" value="RIBONUCLEASE VAPC6"/>
    <property type="match status" value="1"/>
</dbReference>
<dbReference type="EMBL" id="JAAGNZ010000001">
    <property type="protein sequence ID" value="NEU65810.1"/>
    <property type="molecule type" value="Genomic_DNA"/>
</dbReference>
<protein>
    <submittedName>
        <fullName evidence="2">PIN domain-containing protein</fullName>
    </submittedName>
</protein>
<dbReference type="AlphaFoldDB" id="A0A6M0IC49"/>
<dbReference type="InterPro" id="IPR029060">
    <property type="entry name" value="PIN-like_dom_sf"/>
</dbReference>
<comment type="caution">
    <text evidence="2">The sequence shown here is derived from an EMBL/GenBank/DDBJ whole genome shotgun (WGS) entry which is preliminary data.</text>
</comment>
<sequence length="150" mass="16729">MSSKLFLDSSILVEWAKKTQTSLFDHLANSDKYELCINHTILSEFTYYWLAIGGGKAPVTLKRDGAIPSVLKLYNPISLLKKVTWLTTDQAIIPLYLKLMEDYNLLPNDALILATCKLNSVNQLASYDADFEAACIGEGIQLIRQVSDLA</sequence>
<organism evidence="2 3">
    <name type="scientific">Spirosoma agri</name>
    <dbReference type="NCBI Taxonomy" id="1987381"/>
    <lineage>
        <taxon>Bacteria</taxon>
        <taxon>Pseudomonadati</taxon>
        <taxon>Bacteroidota</taxon>
        <taxon>Cytophagia</taxon>
        <taxon>Cytophagales</taxon>
        <taxon>Cytophagaceae</taxon>
        <taxon>Spirosoma</taxon>
    </lineage>
</organism>
<gene>
    <name evidence="2" type="ORF">GK091_02880</name>
</gene>
<keyword evidence="3" id="KW-1185">Reference proteome</keyword>
<reference evidence="2 3" key="1">
    <citation type="submission" date="2020-02" db="EMBL/GenBank/DDBJ databases">
        <title>Draft genome sequence of two Spirosoma agri KCTC 52727 and Spirosoma terrae KCTC 52035.</title>
        <authorList>
            <person name="Rojas J."/>
            <person name="Ambika Manirajan B."/>
            <person name="Ratering S."/>
            <person name="Suarez C."/>
            <person name="Schnell S."/>
        </authorList>
    </citation>
    <scope>NUCLEOTIDE SEQUENCE [LARGE SCALE GENOMIC DNA]</scope>
    <source>
        <strain evidence="2 3">KCTC 52727</strain>
    </source>
</reference>
<dbReference type="PANTHER" id="PTHR39677:SF4">
    <property type="entry name" value="RIBONUCLEASE VAPC6"/>
    <property type="match status" value="1"/>
</dbReference>
<dbReference type="CDD" id="cd18677">
    <property type="entry name" value="PIN_MjVapC2-VapC6_like"/>
    <property type="match status" value="1"/>
</dbReference>
<evidence type="ECO:0000313" key="3">
    <source>
        <dbReference type="Proteomes" id="UP000477386"/>
    </source>
</evidence>
<proteinExistence type="predicted"/>
<evidence type="ECO:0000313" key="2">
    <source>
        <dbReference type="EMBL" id="NEU65810.1"/>
    </source>
</evidence>
<evidence type="ECO:0000259" key="1">
    <source>
        <dbReference type="SMART" id="SM00670"/>
    </source>
</evidence>
<accession>A0A6M0IC49</accession>
<dbReference type="RefSeq" id="WP_164035110.1">
    <property type="nucleotide sequence ID" value="NZ_JAAGNZ010000001.1"/>
</dbReference>
<feature type="domain" description="PIN" evidence="1">
    <location>
        <begin position="3"/>
        <end position="133"/>
    </location>
</feature>
<dbReference type="Proteomes" id="UP000477386">
    <property type="component" value="Unassembled WGS sequence"/>
</dbReference>
<dbReference type="SMART" id="SM00670">
    <property type="entry name" value="PINc"/>
    <property type="match status" value="1"/>
</dbReference>
<dbReference type="Gene3D" id="3.40.50.1010">
    <property type="entry name" value="5'-nuclease"/>
    <property type="match status" value="1"/>
</dbReference>
<dbReference type="SUPFAM" id="SSF88723">
    <property type="entry name" value="PIN domain-like"/>
    <property type="match status" value="1"/>
</dbReference>